<protein>
    <submittedName>
        <fullName evidence="3">Alpha/beta hydrolase</fullName>
    </submittedName>
</protein>
<evidence type="ECO:0000313" key="4">
    <source>
        <dbReference type="Proteomes" id="UP000250744"/>
    </source>
</evidence>
<dbReference type="PANTHER" id="PTHR43798:SF31">
    <property type="entry name" value="AB HYDROLASE SUPERFAMILY PROTEIN YCLE"/>
    <property type="match status" value="1"/>
</dbReference>
<gene>
    <name evidence="3" type="ORF">DN062_01440</name>
</gene>
<accession>A0A364NRU9</accession>
<dbReference type="AlphaFoldDB" id="A0A364NRU9"/>
<organism evidence="3 4">
    <name type="scientific">Nitrincola tibetensis</name>
    <dbReference type="NCBI Taxonomy" id="2219697"/>
    <lineage>
        <taxon>Bacteria</taxon>
        <taxon>Pseudomonadati</taxon>
        <taxon>Pseudomonadota</taxon>
        <taxon>Gammaproteobacteria</taxon>
        <taxon>Oceanospirillales</taxon>
        <taxon>Oceanospirillaceae</taxon>
        <taxon>Nitrincola</taxon>
    </lineage>
</organism>
<dbReference type="InterPro" id="IPR050266">
    <property type="entry name" value="AB_hydrolase_sf"/>
</dbReference>
<dbReference type="SUPFAM" id="SSF53474">
    <property type="entry name" value="alpha/beta-Hydrolases"/>
    <property type="match status" value="1"/>
</dbReference>
<dbReference type="Proteomes" id="UP000250744">
    <property type="component" value="Unassembled WGS sequence"/>
</dbReference>
<dbReference type="GO" id="GO:0016020">
    <property type="term" value="C:membrane"/>
    <property type="evidence" value="ECO:0007669"/>
    <property type="project" value="TreeGrafter"/>
</dbReference>
<dbReference type="InterPro" id="IPR029058">
    <property type="entry name" value="AB_hydrolase_fold"/>
</dbReference>
<dbReference type="EMBL" id="QKRX01000001">
    <property type="protein sequence ID" value="RAU19774.1"/>
    <property type="molecule type" value="Genomic_DNA"/>
</dbReference>
<dbReference type="Pfam" id="PF12697">
    <property type="entry name" value="Abhydrolase_6"/>
    <property type="match status" value="1"/>
</dbReference>
<sequence length="310" mass="34851">MALSNALMNALKRCLTLIIWIKIKYVLLTRSVAMSPIHHFIQCSGLEVHVTTWGNPSSPCVVLWHGLTRTGRDFDELAQALSADYFVLCPDTPGRGLSQWCEHPEQQYTIPFYAQIATGLLQYFGVRQCKWVGTSMGGLIGIYFAHHYPAQIESLLVNDVAPEVPALAVERIRTYVSLLPTFTTFNELEAWFRQVYASFGRNTDAFWQRMAITSARRNSEGRLTLHYDPRLVIPFQQQGNQNLWAEWCGLAAKVLIIRGETSDVLLSELVDKMLASKPQAQLIELPGVGHAPTLAQSESIVLVKRFLAEC</sequence>
<feature type="domain" description="AB hydrolase-1" evidence="2">
    <location>
        <begin position="61"/>
        <end position="295"/>
    </location>
</feature>
<keyword evidence="4" id="KW-1185">Reference proteome</keyword>
<name>A0A364NRU9_9GAMM</name>
<evidence type="ECO:0000313" key="3">
    <source>
        <dbReference type="EMBL" id="RAU19774.1"/>
    </source>
</evidence>
<dbReference type="OrthoDB" id="9791366at2"/>
<evidence type="ECO:0000259" key="2">
    <source>
        <dbReference type="Pfam" id="PF12697"/>
    </source>
</evidence>
<keyword evidence="1 3" id="KW-0378">Hydrolase</keyword>
<proteinExistence type="predicted"/>
<dbReference type="Gene3D" id="3.40.50.1820">
    <property type="entry name" value="alpha/beta hydrolase"/>
    <property type="match status" value="1"/>
</dbReference>
<reference evidence="3 4" key="1">
    <citation type="submission" date="2018-06" db="EMBL/GenBank/DDBJ databases">
        <title>Nitrincola tibetense sp. nov., isolated from Lake XuguoCo on Tibetan Plateau.</title>
        <authorList>
            <person name="Xing P."/>
        </authorList>
    </citation>
    <scope>NUCLEOTIDE SEQUENCE [LARGE SCALE GENOMIC DNA]</scope>
    <source>
        <strain evidence="4">xg18</strain>
    </source>
</reference>
<dbReference type="PANTHER" id="PTHR43798">
    <property type="entry name" value="MONOACYLGLYCEROL LIPASE"/>
    <property type="match status" value="1"/>
</dbReference>
<dbReference type="PRINTS" id="PR00111">
    <property type="entry name" value="ABHYDROLASE"/>
</dbReference>
<dbReference type="InterPro" id="IPR000073">
    <property type="entry name" value="AB_hydrolase_1"/>
</dbReference>
<comment type="caution">
    <text evidence="3">The sequence shown here is derived from an EMBL/GenBank/DDBJ whole genome shotgun (WGS) entry which is preliminary data.</text>
</comment>
<dbReference type="GO" id="GO:0016787">
    <property type="term" value="F:hydrolase activity"/>
    <property type="evidence" value="ECO:0007669"/>
    <property type="project" value="UniProtKB-KW"/>
</dbReference>
<evidence type="ECO:0000256" key="1">
    <source>
        <dbReference type="ARBA" id="ARBA00022801"/>
    </source>
</evidence>